<keyword evidence="1" id="KW-1185">Reference proteome</keyword>
<evidence type="ECO:0000313" key="2">
    <source>
        <dbReference type="WBParaSite" id="ALUE_0001520501-mRNA-1"/>
    </source>
</evidence>
<dbReference type="SUPFAM" id="SSF56219">
    <property type="entry name" value="DNase I-like"/>
    <property type="match status" value="1"/>
</dbReference>
<dbReference type="WBParaSite" id="ALUE_0001520501-mRNA-1">
    <property type="protein sequence ID" value="ALUE_0001520501-mRNA-1"/>
    <property type="gene ID" value="ALUE_0001520501"/>
</dbReference>
<organism evidence="1 2">
    <name type="scientific">Ascaris lumbricoides</name>
    <name type="common">Giant roundworm</name>
    <dbReference type="NCBI Taxonomy" id="6252"/>
    <lineage>
        <taxon>Eukaryota</taxon>
        <taxon>Metazoa</taxon>
        <taxon>Ecdysozoa</taxon>
        <taxon>Nematoda</taxon>
        <taxon>Chromadorea</taxon>
        <taxon>Rhabditida</taxon>
        <taxon>Spirurina</taxon>
        <taxon>Ascaridomorpha</taxon>
        <taxon>Ascaridoidea</taxon>
        <taxon>Ascarididae</taxon>
        <taxon>Ascaris</taxon>
    </lineage>
</organism>
<proteinExistence type="predicted"/>
<dbReference type="InterPro" id="IPR036691">
    <property type="entry name" value="Endo/exonu/phosph_ase_sf"/>
</dbReference>
<accession>A0A0M3IBR5</accession>
<protein>
    <submittedName>
        <fullName evidence="2">Interleukin-12 subunit alpha</fullName>
    </submittedName>
</protein>
<dbReference type="Proteomes" id="UP000036681">
    <property type="component" value="Unplaced"/>
</dbReference>
<dbReference type="AlphaFoldDB" id="A0A0M3IBR5"/>
<reference evidence="2" key="1">
    <citation type="submission" date="2017-02" db="UniProtKB">
        <authorList>
            <consortium name="WormBaseParasite"/>
        </authorList>
    </citation>
    <scope>IDENTIFICATION</scope>
</reference>
<name>A0A0M3IBR5_ASCLU</name>
<sequence>MVEVFLASHNVRTLSSDPKVDTYLDVMANIKADVTGICETRRSNDVVAEWHTDHQYKCENAILKKRCPPRRNLNADTFPNLMETVDFSMNRTNIDRDYEQFVANLLKTADLACEVKKSFQQGKDVSDLLRCC</sequence>
<evidence type="ECO:0000313" key="1">
    <source>
        <dbReference type="Proteomes" id="UP000036681"/>
    </source>
</evidence>